<dbReference type="CDD" id="cd08262">
    <property type="entry name" value="Zn_ADH8"/>
    <property type="match status" value="1"/>
</dbReference>
<dbReference type="SUPFAM" id="SSF50129">
    <property type="entry name" value="GroES-like"/>
    <property type="match status" value="1"/>
</dbReference>
<sequence length="356" mass="37432">MRAVVYRNGELVLGAYADPIPAAGQVLVKTRACGICGSDLHFCDHAQAFTNLASRAGIASMEVDLCRDIVLGHEFCGEIMEFGPSADRRFKPGQLVCSLPLAIGPTGARTIGYSDEYPGGLGEYMVLTEALLLPVPNGLPATCAALTEPMAVGWHAVEIAQVQPHHIPVVIGCGPVGLAVVAALKHKQVAPIIASDPSPDRRALALRMGADAVVDPREESPFRQAEKIARPVGQGGALSSSLLSKSQMIFECVGVPGMLRHAMDGASDGSEIMVVGACMQPDAIEPMIGMFKALTIKFSRTYTGEEFAAVLHMIGEGALDVSPLVTDVIGLSDVPSAFEALRSPGAQAKVIVDPWR</sequence>
<dbReference type="PANTHER" id="PTHR43189:SF1">
    <property type="entry name" value="ZINC-TYPE ALCOHOL DEHYDROGENASE-LIKE PROTEIN C1198.01"/>
    <property type="match status" value="1"/>
</dbReference>
<dbReference type="AlphaFoldDB" id="D2D3C0"/>
<keyword evidence="2" id="KW-0479">Metal-binding</keyword>
<dbReference type="GO" id="GO:0016616">
    <property type="term" value="F:oxidoreductase activity, acting on the CH-OH group of donors, NAD or NADP as acceptor"/>
    <property type="evidence" value="ECO:0007669"/>
    <property type="project" value="UniProtKB-ARBA"/>
</dbReference>
<protein>
    <submittedName>
        <fullName evidence="4">FumH</fullName>
    </submittedName>
</protein>
<dbReference type="InterPro" id="IPR002328">
    <property type="entry name" value="ADH_Zn_CS"/>
</dbReference>
<dbReference type="Gene3D" id="3.40.50.720">
    <property type="entry name" value="NAD(P)-binding Rossmann-like Domain"/>
    <property type="match status" value="1"/>
</dbReference>
<dbReference type="GO" id="GO:0008270">
    <property type="term" value="F:zinc ion binding"/>
    <property type="evidence" value="ECO:0007669"/>
    <property type="project" value="InterPro"/>
</dbReference>
<reference evidence="4" key="1">
    <citation type="journal article" date="2010" name="J. Biotechnol.">
        <title>Degradation of fumonisin B1 by the consecutive action of two bacterial enzymes.</title>
        <authorList>
            <person name="Heinl S."/>
            <person name="Hartinger D."/>
            <person name="Thamhesl M."/>
            <person name="Vekiru E."/>
            <person name="Krska R."/>
            <person name="Schatzmayr G."/>
            <person name="Moll W.-D."/>
            <person name="Grabherr R."/>
        </authorList>
    </citation>
    <scope>NUCLEOTIDE SEQUENCE</scope>
    <source>
        <strain evidence="4">MTA144</strain>
    </source>
</reference>
<dbReference type="InterPro" id="IPR036291">
    <property type="entry name" value="NAD(P)-bd_dom_sf"/>
</dbReference>
<dbReference type="PANTHER" id="PTHR43189">
    <property type="entry name" value="ZINC-TYPE ALCOHOL DEHYDROGENASE-LIKE PROTEIN C1198.01-RELATED"/>
    <property type="match status" value="1"/>
</dbReference>
<accession>D2D3C0</accession>
<dbReference type="InterPro" id="IPR020843">
    <property type="entry name" value="ER"/>
</dbReference>
<dbReference type="PROSITE" id="PS00059">
    <property type="entry name" value="ADH_ZINC"/>
    <property type="match status" value="1"/>
</dbReference>
<dbReference type="InterPro" id="IPR013149">
    <property type="entry name" value="ADH-like_C"/>
</dbReference>
<evidence type="ECO:0000256" key="1">
    <source>
        <dbReference type="ARBA" id="ARBA00023002"/>
    </source>
</evidence>
<evidence type="ECO:0000256" key="2">
    <source>
        <dbReference type="RuleBase" id="RU361277"/>
    </source>
</evidence>
<dbReference type="Gene3D" id="3.90.180.10">
    <property type="entry name" value="Medium-chain alcohol dehydrogenases, catalytic domain"/>
    <property type="match status" value="1"/>
</dbReference>
<comment type="similarity">
    <text evidence="2">Belongs to the zinc-containing alcohol dehydrogenase family.</text>
</comment>
<name>D2D3C0_SPHMC</name>
<dbReference type="Pfam" id="PF00107">
    <property type="entry name" value="ADH_zinc_N"/>
    <property type="match status" value="1"/>
</dbReference>
<evidence type="ECO:0000259" key="3">
    <source>
        <dbReference type="SMART" id="SM00829"/>
    </source>
</evidence>
<dbReference type="InterPro" id="IPR013154">
    <property type="entry name" value="ADH-like_N"/>
</dbReference>
<feature type="domain" description="Enoyl reductase (ER)" evidence="3">
    <location>
        <begin position="9"/>
        <end position="352"/>
    </location>
</feature>
<keyword evidence="2" id="KW-0862">Zinc</keyword>
<dbReference type="EMBL" id="FJ426269">
    <property type="protein sequence ID" value="ACS27060.1"/>
    <property type="molecule type" value="Genomic_DNA"/>
</dbReference>
<proteinExistence type="inferred from homology"/>
<keyword evidence="1" id="KW-0560">Oxidoreductase</keyword>
<dbReference type="SMART" id="SM00829">
    <property type="entry name" value="PKS_ER"/>
    <property type="match status" value="1"/>
</dbReference>
<dbReference type="InterPro" id="IPR011032">
    <property type="entry name" value="GroES-like_sf"/>
</dbReference>
<organism evidence="4">
    <name type="scientific">Sphingopyxis macrogoltabida</name>
    <name type="common">Sphingomonas macrogoltabidus</name>
    <dbReference type="NCBI Taxonomy" id="33050"/>
    <lineage>
        <taxon>Bacteria</taxon>
        <taxon>Pseudomonadati</taxon>
        <taxon>Pseudomonadota</taxon>
        <taxon>Alphaproteobacteria</taxon>
        <taxon>Sphingomonadales</taxon>
        <taxon>Sphingomonadaceae</taxon>
        <taxon>Sphingopyxis</taxon>
    </lineage>
</organism>
<dbReference type="Pfam" id="PF08240">
    <property type="entry name" value="ADH_N"/>
    <property type="match status" value="1"/>
</dbReference>
<evidence type="ECO:0000313" key="4">
    <source>
        <dbReference type="EMBL" id="ACS27060.1"/>
    </source>
</evidence>
<dbReference type="SUPFAM" id="SSF51735">
    <property type="entry name" value="NAD(P)-binding Rossmann-fold domains"/>
    <property type="match status" value="1"/>
</dbReference>
<comment type="cofactor">
    <cofactor evidence="2">
        <name>Zn(2+)</name>
        <dbReference type="ChEBI" id="CHEBI:29105"/>
    </cofactor>
</comment>
<gene>
    <name evidence="4" type="primary">fumH</name>
</gene>